<feature type="compositionally biased region" description="Basic residues" evidence="1">
    <location>
        <begin position="295"/>
        <end position="314"/>
    </location>
</feature>
<dbReference type="InterPro" id="IPR025737">
    <property type="entry name" value="FApF"/>
</dbReference>
<comment type="caution">
    <text evidence="2">The sequence shown here is derived from an EMBL/GenBank/DDBJ whole genome shotgun (WGS) entry which is preliminary data.</text>
</comment>
<evidence type="ECO:0000313" key="2">
    <source>
        <dbReference type="EMBL" id="PQJ16784.1"/>
    </source>
</evidence>
<proteinExistence type="predicted"/>
<name>A0A2S7TAW9_9FLAO</name>
<accession>A0A2S7TAW9</accession>
<sequence length="314" mass="35846">MLLLICLSPGVNAQYTEVINSNRPGLAVSAYALGSNVLQAEIGGFYEIQDHSLLNTESSIVGTDFALRYGLYFETLEVTYEGTFIRQDIQFNALGGQSDVRSNFTRNRLGLKLLVFDPYKNPKRSKPNLYSWRKNNLFQWKNLIPAVSLYGGANFTIGDNPFYPEDPLLSYRAMVATQSRLTPKMVLIGNFAYDRISTDFPEYSYLVSISHSLRNPRWSIFVENQGIQSDRYADVLFRTGFAHLFNADFQVDFNIGASIKTTPSRYFASAGMSYRIDRHRDRLVKKKEASPTSNKRIKKRGSRKKRNKARKSDF</sequence>
<dbReference type="Proteomes" id="UP000239366">
    <property type="component" value="Unassembled WGS sequence"/>
</dbReference>
<protein>
    <recommendedName>
        <fullName evidence="4">Transporter</fullName>
    </recommendedName>
</protein>
<reference evidence="3" key="1">
    <citation type="submission" date="2016-11" db="EMBL/GenBank/DDBJ databases">
        <title>Trade-off between light-utilization and light-protection in marine flavobacteria.</title>
        <authorList>
            <person name="Kumagai Y."/>
            <person name="Yoshizawa S."/>
            <person name="Kogure K."/>
        </authorList>
    </citation>
    <scope>NUCLEOTIDE SEQUENCE [LARGE SCALE GENOMIC DNA]</scope>
    <source>
        <strain evidence="3">SG-18</strain>
    </source>
</reference>
<evidence type="ECO:0008006" key="4">
    <source>
        <dbReference type="Google" id="ProtNLM"/>
    </source>
</evidence>
<keyword evidence="3" id="KW-1185">Reference proteome</keyword>
<feature type="region of interest" description="Disordered" evidence="1">
    <location>
        <begin position="283"/>
        <end position="314"/>
    </location>
</feature>
<gene>
    <name evidence="2" type="ORF">BST99_04525</name>
</gene>
<evidence type="ECO:0000313" key="3">
    <source>
        <dbReference type="Proteomes" id="UP000239366"/>
    </source>
</evidence>
<evidence type="ECO:0000256" key="1">
    <source>
        <dbReference type="SAM" id="MobiDB-lite"/>
    </source>
</evidence>
<dbReference type="Pfam" id="PF13557">
    <property type="entry name" value="Phenol_MetA_deg"/>
    <property type="match status" value="1"/>
</dbReference>
<dbReference type="AlphaFoldDB" id="A0A2S7TAW9"/>
<organism evidence="2 3">
    <name type="scientific">Aureicoccus marinus</name>
    <dbReference type="NCBI Taxonomy" id="754435"/>
    <lineage>
        <taxon>Bacteria</taxon>
        <taxon>Pseudomonadati</taxon>
        <taxon>Bacteroidota</taxon>
        <taxon>Flavobacteriia</taxon>
        <taxon>Flavobacteriales</taxon>
        <taxon>Flavobacteriaceae</taxon>
        <taxon>Aureicoccus</taxon>
    </lineage>
</organism>
<dbReference type="EMBL" id="MQVX01000001">
    <property type="protein sequence ID" value="PQJ16784.1"/>
    <property type="molecule type" value="Genomic_DNA"/>
</dbReference>